<dbReference type="EMBL" id="JBFOLJ010000011">
    <property type="protein sequence ID" value="KAL2493587.1"/>
    <property type="molecule type" value="Genomic_DNA"/>
</dbReference>
<gene>
    <name evidence="2" type="ORF">Fot_37344</name>
</gene>
<dbReference type="Proteomes" id="UP001604277">
    <property type="component" value="Unassembled WGS sequence"/>
</dbReference>
<feature type="compositionally biased region" description="Basic and acidic residues" evidence="1">
    <location>
        <begin position="116"/>
        <end position="132"/>
    </location>
</feature>
<evidence type="ECO:0000256" key="1">
    <source>
        <dbReference type="SAM" id="MobiDB-lite"/>
    </source>
</evidence>
<keyword evidence="3" id="KW-1185">Reference proteome</keyword>
<feature type="compositionally biased region" description="Pro residues" evidence="1">
    <location>
        <begin position="33"/>
        <end position="55"/>
    </location>
</feature>
<dbReference type="AlphaFoldDB" id="A0ABD1RYQ6"/>
<reference evidence="3" key="1">
    <citation type="submission" date="2024-07" db="EMBL/GenBank/DDBJ databases">
        <title>Two chromosome-level genome assemblies of Korean endemic species Abeliophyllum distichum and Forsythia ovata (Oleaceae).</title>
        <authorList>
            <person name="Jang H."/>
        </authorList>
    </citation>
    <scope>NUCLEOTIDE SEQUENCE [LARGE SCALE GENOMIC DNA]</scope>
</reference>
<protein>
    <submittedName>
        <fullName evidence="2">Uncharacterized protein</fullName>
    </submittedName>
</protein>
<name>A0ABD1RYQ6_9LAMI</name>
<sequence length="132" mass="14079">MERTKTTNQYPGIQHSRRGTTADIAFSHATTSPPAPASSPLPPTVLQPLKPPIVPPGQVTKNPSGDSILDVPPPSPSPQITQYASHILSIEVTSHEKSDKGTGSNSETEFQPSLESGERSDESQNTKNNDEP</sequence>
<proteinExistence type="predicted"/>
<evidence type="ECO:0000313" key="3">
    <source>
        <dbReference type="Proteomes" id="UP001604277"/>
    </source>
</evidence>
<accession>A0ABD1RYQ6</accession>
<feature type="compositionally biased region" description="Polar residues" evidence="1">
    <location>
        <begin position="101"/>
        <end position="114"/>
    </location>
</feature>
<evidence type="ECO:0000313" key="2">
    <source>
        <dbReference type="EMBL" id="KAL2493587.1"/>
    </source>
</evidence>
<feature type="compositionally biased region" description="Polar residues" evidence="1">
    <location>
        <begin position="1"/>
        <end position="11"/>
    </location>
</feature>
<feature type="region of interest" description="Disordered" evidence="1">
    <location>
        <begin position="1"/>
        <end position="132"/>
    </location>
</feature>
<comment type="caution">
    <text evidence="2">The sequence shown here is derived from an EMBL/GenBank/DDBJ whole genome shotgun (WGS) entry which is preliminary data.</text>
</comment>
<organism evidence="2 3">
    <name type="scientific">Forsythia ovata</name>
    <dbReference type="NCBI Taxonomy" id="205694"/>
    <lineage>
        <taxon>Eukaryota</taxon>
        <taxon>Viridiplantae</taxon>
        <taxon>Streptophyta</taxon>
        <taxon>Embryophyta</taxon>
        <taxon>Tracheophyta</taxon>
        <taxon>Spermatophyta</taxon>
        <taxon>Magnoliopsida</taxon>
        <taxon>eudicotyledons</taxon>
        <taxon>Gunneridae</taxon>
        <taxon>Pentapetalae</taxon>
        <taxon>asterids</taxon>
        <taxon>lamiids</taxon>
        <taxon>Lamiales</taxon>
        <taxon>Oleaceae</taxon>
        <taxon>Forsythieae</taxon>
        <taxon>Forsythia</taxon>
    </lineage>
</organism>